<reference evidence="3" key="1">
    <citation type="submission" date="2019-03" db="EMBL/GenBank/DDBJ databases">
        <title>Aquabacterium pictum sp.nov., the first bacteriochlorophyll a-containing freshwater bacterium in the genus Aquabacterium of the class Betaproteobacteria.</title>
        <authorList>
            <person name="Hirose S."/>
            <person name="Tank M."/>
            <person name="Hara E."/>
            <person name="Tamaki H."/>
            <person name="Takaichi S."/>
            <person name="Haruta S."/>
            <person name="Hanada S."/>
        </authorList>
    </citation>
    <scope>NUCLEOTIDE SEQUENCE [LARGE SCALE GENOMIC DNA]</scope>
    <source>
        <strain evidence="3">W35</strain>
    </source>
</reference>
<dbReference type="EMBL" id="BJCL01000009">
    <property type="protein sequence ID" value="GCL64480.1"/>
    <property type="molecule type" value="Genomic_DNA"/>
</dbReference>
<dbReference type="InterPro" id="IPR029024">
    <property type="entry name" value="TerB-like"/>
</dbReference>
<dbReference type="SUPFAM" id="SSF158682">
    <property type="entry name" value="TerB-like"/>
    <property type="match status" value="1"/>
</dbReference>
<evidence type="ECO:0000256" key="1">
    <source>
        <dbReference type="SAM" id="MobiDB-lite"/>
    </source>
</evidence>
<accession>A0A480AUD5</accession>
<proteinExistence type="predicted"/>
<keyword evidence="3" id="KW-1185">Reference proteome</keyword>
<sequence>MRSYPRNSPEAAARIVALVLIADGQMCSAEVAVLRALGAERALGLEPHLLPHIVYTLSEELLAGGAQVGAYLDHIDDGALARLMAEVSDPALQQTVLRLALATARADGRLADGETLVMRAARQHWNLPDGEAPGAPKPARRRTG</sequence>
<evidence type="ECO:0000313" key="3">
    <source>
        <dbReference type="Proteomes" id="UP000301751"/>
    </source>
</evidence>
<evidence type="ECO:0008006" key="4">
    <source>
        <dbReference type="Google" id="ProtNLM"/>
    </source>
</evidence>
<dbReference type="Gene3D" id="1.10.3680.10">
    <property type="entry name" value="TerB-like"/>
    <property type="match status" value="1"/>
</dbReference>
<gene>
    <name evidence="2" type="ORF">AQPW35_35610</name>
</gene>
<protein>
    <recommendedName>
        <fullName evidence="4">Co-chaperone DjlA N-terminal domain-containing protein</fullName>
    </recommendedName>
</protein>
<evidence type="ECO:0000313" key="2">
    <source>
        <dbReference type="EMBL" id="GCL64480.1"/>
    </source>
</evidence>
<dbReference type="RefSeq" id="WP_137734200.1">
    <property type="nucleotide sequence ID" value="NZ_BJCL01000009.1"/>
</dbReference>
<dbReference type="AlphaFoldDB" id="A0A480AUD5"/>
<feature type="region of interest" description="Disordered" evidence="1">
    <location>
        <begin position="125"/>
        <end position="144"/>
    </location>
</feature>
<dbReference type="Proteomes" id="UP000301751">
    <property type="component" value="Unassembled WGS sequence"/>
</dbReference>
<dbReference type="OrthoDB" id="8526975at2"/>
<comment type="caution">
    <text evidence="2">The sequence shown here is derived from an EMBL/GenBank/DDBJ whole genome shotgun (WGS) entry which is preliminary data.</text>
</comment>
<name>A0A480AUD5_9BURK</name>
<organism evidence="2 3">
    <name type="scientific">Pseudaquabacterium pictum</name>
    <dbReference type="NCBI Taxonomy" id="2315236"/>
    <lineage>
        <taxon>Bacteria</taxon>
        <taxon>Pseudomonadati</taxon>
        <taxon>Pseudomonadota</taxon>
        <taxon>Betaproteobacteria</taxon>
        <taxon>Burkholderiales</taxon>
        <taxon>Sphaerotilaceae</taxon>
        <taxon>Pseudaquabacterium</taxon>
    </lineage>
</organism>